<keyword evidence="3" id="KW-1185">Reference proteome</keyword>
<dbReference type="KEGG" id="vna:PN96_16470"/>
<sequence length="94" mass="11061">MSVQRKHTDLPPRYDVNDFTTEQRRRFTAVANAAQKRRDLYKRVLDNELVGKLSQQTCKPNEAPHQGKTRRASQVIWLVVILLVGLWATYWFAY</sequence>
<reference evidence="2 3" key="1">
    <citation type="submission" date="2016-07" db="EMBL/GenBank/DDBJ databases">
        <title>Developing Vibrio natriegens as a novel, fast-growing host for biotechnology.</title>
        <authorList>
            <person name="Weinstock M.T."/>
            <person name="Hesek E.D."/>
            <person name="Wilson C.M."/>
            <person name="Gibson D.G."/>
        </authorList>
    </citation>
    <scope>NUCLEOTIDE SEQUENCE [LARGE SCALE GENOMIC DNA]</scope>
    <source>
        <strain evidence="2 3">ATCC 14048</strain>
    </source>
</reference>
<evidence type="ECO:0000313" key="3">
    <source>
        <dbReference type="Proteomes" id="UP000092741"/>
    </source>
</evidence>
<keyword evidence="1" id="KW-0472">Membrane</keyword>
<dbReference type="AlphaFoldDB" id="A0AAN0Y6U5"/>
<keyword evidence="1" id="KW-0812">Transmembrane</keyword>
<evidence type="ECO:0000313" key="2">
    <source>
        <dbReference type="EMBL" id="ANQ15072.1"/>
    </source>
</evidence>
<protein>
    <submittedName>
        <fullName evidence="2">Uncharacterized protein</fullName>
    </submittedName>
</protein>
<dbReference type="GeneID" id="70914424"/>
<dbReference type="RefSeq" id="WP_020335076.1">
    <property type="nucleotide sequence ID" value="NZ_ATFJ01000033.1"/>
</dbReference>
<keyword evidence="1" id="KW-1133">Transmembrane helix</keyword>
<proteinExistence type="predicted"/>
<gene>
    <name evidence="2" type="ORF">BA890_20315</name>
</gene>
<feature type="transmembrane region" description="Helical" evidence="1">
    <location>
        <begin position="75"/>
        <end position="93"/>
    </location>
</feature>
<dbReference type="EMBL" id="CP016346">
    <property type="protein sequence ID" value="ANQ15072.1"/>
    <property type="molecule type" value="Genomic_DNA"/>
</dbReference>
<name>A0AAN0Y6U5_VIBNA</name>
<accession>A0AAN0Y6U5</accession>
<dbReference type="Proteomes" id="UP000092741">
    <property type="component" value="Chromosome 2"/>
</dbReference>
<evidence type="ECO:0000256" key="1">
    <source>
        <dbReference type="SAM" id="Phobius"/>
    </source>
</evidence>
<organism evidence="2 3">
    <name type="scientific">Vibrio natriegens NBRC 15636 = ATCC 14048 = DSM 759</name>
    <dbReference type="NCBI Taxonomy" id="1219067"/>
    <lineage>
        <taxon>Bacteria</taxon>
        <taxon>Pseudomonadati</taxon>
        <taxon>Pseudomonadota</taxon>
        <taxon>Gammaproteobacteria</taxon>
        <taxon>Vibrionales</taxon>
        <taxon>Vibrionaceae</taxon>
        <taxon>Vibrio</taxon>
    </lineage>
</organism>